<dbReference type="STRING" id="264731.PRU_1768"/>
<sequence length="220" mass="25425">MTILEIISLIVTLCIGVLCVFLERHAKRMADLSTERKMAYEAEKGKNYATKEDITKQIETVKNEISFTTKRKKDYIVERKRHLFNLLYYAEKISNGQNSLQLYAHSASEYKALYALIDRTNDTILEMTHEFHILFAEYEGFEKENVISNLVDNCSLLVAEIVTVAHNAAITLRQSQNCVEEADKNDIHNSYYMQQTMELKTKALSLVKEPLIHKEPVPMQ</sequence>
<keyword evidence="1" id="KW-1133">Transmembrane helix</keyword>
<dbReference type="RefSeq" id="WP_013064021.1">
    <property type="nucleotide sequence ID" value="NC_014033.1"/>
</dbReference>
<organism evidence="2 3">
    <name type="scientific">Xylanibacter ruminicola (strain ATCC 19189 / DSM 19721 / CIP 105475 / JCM 8958 / 23)</name>
    <name type="common">Prevotella ruminicola</name>
    <dbReference type="NCBI Taxonomy" id="264731"/>
    <lineage>
        <taxon>Bacteria</taxon>
        <taxon>Pseudomonadati</taxon>
        <taxon>Bacteroidota</taxon>
        <taxon>Bacteroidia</taxon>
        <taxon>Bacteroidales</taxon>
        <taxon>Prevotellaceae</taxon>
        <taxon>Xylanibacter</taxon>
    </lineage>
</organism>
<protein>
    <submittedName>
        <fullName evidence="2">Uncharacterized protein</fullName>
    </submittedName>
</protein>
<reference evidence="2 3" key="1">
    <citation type="journal article" date="2010" name="Microb. Ecol.">
        <title>Comparative genome analysis of Prevotella ruminicola and Prevotella bryantii: insights into their environmental niche.</title>
        <authorList>
            <consortium name="North American Consortium for Rumen Bacteria"/>
            <person name="Purushe J."/>
            <person name="Fouts D.E."/>
            <person name="Morrison M."/>
            <person name="White B.A."/>
            <person name="Mackie R.I."/>
            <person name="Coutinho P.M."/>
            <person name="Henrissat B."/>
            <person name="Nelson K.E."/>
        </authorList>
    </citation>
    <scope>NUCLEOTIDE SEQUENCE [LARGE SCALE GENOMIC DNA]</scope>
    <source>
        <strain evidence="3">ATCC 19189 / JCM 8958 / 23</strain>
    </source>
</reference>
<dbReference type="AlphaFoldDB" id="D5ETV6"/>
<dbReference type="GeneID" id="31501321"/>
<proteinExistence type="predicted"/>
<accession>D5ETV6</accession>
<evidence type="ECO:0000313" key="3">
    <source>
        <dbReference type="Proteomes" id="UP000000927"/>
    </source>
</evidence>
<evidence type="ECO:0000313" key="2">
    <source>
        <dbReference type="EMBL" id="ADE82034.1"/>
    </source>
</evidence>
<keyword evidence="1" id="KW-0472">Membrane</keyword>
<dbReference type="KEGG" id="pru:PRU_1768"/>
<dbReference type="Proteomes" id="UP000000927">
    <property type="component" value="Chromosome"/>
</dbReference>
<gene>
    <name evidence="2" type="ordered locus">PRU_1768</name>
</gene>
<dbReference type="HOGENOM" id="CLU_1255012_0_0_10"/>
<name>D5ETV6_XYLR2</name>
<evidence type="ECO:0000256" key="1">
    <source>
        <dbReference type="SAM" id="Phobius"/>
    </source>
</evidence>
<keyword evidence="3" id="KW-1185">Reference proteome</keyword>
<keyword evidence="1" id="KW-0812">Transmembrane</keyword>
<feature type="transmembrane region" description="Helical" evidence="1">
    <location>
        <begin position="6"/>
        <end position="22"/>
    </location>
</feature>
<dbReference type="EMBL" id="CP002006">
    <property type="protein sequence ID" value="ADE82034.1"/>
    <property type="molecule type" value="Genomic_DNA"/>
</dbReference>